<organism evidence="2 3">
    <name type="scientific">Corynespora cassiicola Philippines</name>
    <dbReference type="NCBI Taxonomy" id="1448308"/>
    <lineage>
        <taxon>Eukaryota</taxon>
        <taxon>Fungi</taxon>
        <taxon>Dikarya</taxon>
        <taxon>Ascomycota</taxon>
        <taxon>Pezizomycotina</taxon>
        <taxon>Dothideomycetes</taxon>
        <taxon>Pleosporomycetidae</taxon>
        <taxon>Pleosporales</taxon>
        <taxon>Corynesporascaceae</taxon>
        <taxon>Corynespora</taxon>
    </lineage>
</organism>
<feature type="region of interest" description="Disordered" evidence="1">
    <location>
        <begin position="311"/>
        <end position="366"/>
    </location>
</feature>
<sequence length="475" mass="53268">MSSNHSRNPSEETNSSTAASYNMILEHVLQYPSNYEIPLRTMYTLNCAPRAQPLPKDLSSGSTPTADRASPVAWNDAESATMNFTTQLMSHIGSLPSQPSSLPPSFIVSFVSRCFHPCLSLVDFPQALTALDYLRDLENRRRREMIAAYERVHIHQETFDADVAAMSEKFPGIALWAKNVEGKNKKAEHYYSQLWLGLRRWIMINELSLQPFNKLNCISMLNTLLPPQPPKGANIPVRLPAPLLTSDMMREERDGFFDYIRLVQKSGPGILKRIIEMHKGPEDENGWAPVHHILEKYLKVAKNMIDDCMNTQGTEDFKPVDEVRKGKKTDSGVSFGSDRRPSTGSSHKDKALPDSPIDRSSQKGLSTLERITREFKRMRIKTKPQVEEIVQINYQPAADLAQSPTEAKGKKQVKKARSLANLAHLGRNASSTSLSGSLASSRKGSEVAPFNADEMKRHRMMYEATAASKESKTHN</sequence>
<keyword evidence="3" id="KW-1185">Reference proteome</keyword>
<feature type="compositionally biased region" description="Low complexity" evidence="1">
    <location>
        <begin position="429"/>
        <end position="442"/>
    </location>
</feature>
<accession>A0A2T2NGF0</accession>
<gene>
    <name evidence="2" type="ORF">BS50DRAFT_498356</name>
</gene>
<dbReference type="STRING" id="1448308.A0A2T2NGF0"/>
<evidence type="ECO:0000313" key="3">
    <source>
        <dbReference type="Proteomes" id="UP000240883"/>
    </source>
</evidence>
<evidence type="ECO:0000313" key="2">
    <source>
        <dbReference type="EMBL" id="PSN64336.1"/>
    </source>
</evidence>
<dbReference type="EMBL" id="KZ678138">
    <property type="protein sequence ID" value="PSN64336.1"/>
    <property type="molecule type" value="Genomic_DNA"/>
</dbReference>
<reference evidence="2 3" key="1">
    <citation type="journal article" date="2018" name="Front. Microbiol.">
        <title>Genome-Wide Analysis of Corynespora cassiicola Leaf Fall Disease Putative Effectors.</title>
        <authorList>
            <person name="Lopez D."/>
            <person name="Ribeiro S."/>
            <person name="Label P."/>
            <person name="Fumanal B."/>
            <person name="Venisse J.S."/>
            <person name="Kohler A."/>
            <person name="de Oliveira R.R."/>
            <person name="Labutti K."/>
            <person name="Lipzen A."/>
            <person name="Lail K."/>
            <person name="Bauer D."/>
            <person name="Ohm R.A."/>
            <person name="Barry K.W."/>
            <person name="Spatafora J."/>
            <person name="Grigoriev I.V."/>
            <person name="Martin F.M."/>
            <person name="Pujade-Renaud V."/>
        </authorList>
    </citation>
    <scope>NUCLEOTIDE SEQUENCE [LARGE SCALE GENOMIC DNA]</scope>
    <source>
        <strain evidence="2 3">Philippines</strain>
    </source>
</reference>
<evidence type="ECO:0000256" key="1">
    <source>
        <dbReference type="SAM" id="MobiDB-lite"/>
    </source>
</evidence>
<dbReference type="Proteomes" id="UP000240883">
    <property type="component" value="Unassembled WGS sequence"/>
</dbReference>
<feature type="compositionally biased region" description="Basic and acidic residues" evidence="1">
    <location>
        <begin position="337"/>
        <end position="361"/>
    </location>
</feature>
<protein>
    <submittedName>
        <fullName evidence="2">Uncharacterized protein</fullName>
    </submittedName>
</protein>
<name>A0A2T2NGF0_CORCC</name>
<dbReference type="AlphaFoldDB" id="A0A2T2NGF0"/>
<dbReference type="OrthoDB" id="3533623at2759"/>
<feature type="compositionally biased region" description="Basic and acidic residues" evidence="1">
    <location>
        <begin position="315"/>
        <end position="330"/>
    </location>
</feature>
<feature type="region of interest" description="Disordered" evidence="1">
    <location>
        <begin position="422"/>
        <end position="475"/>
    </location>
</feature>
<proteinExistence type="predicted"/>